<dbReference type="Proteomes" id="UP000076078">
    <property type="component" value="Unassembled WGS sequence"/>
</dbReference>
<dbReference type="InterPro" id="IPR032675">
    <property type="entry name" value="LRR_dom_sf"/>
</dbReference>
<reference evidence="1 2" key="1">
    <citation type="submission" date="2015-12" db="EMBL/GenBank/DDBJ databases">
        <title>Dictyostelia acquired genes for synthesis and detection of signals that induce cell-type specialization by lateral gene transfer from prokaryotes.</title>
        <authorList>
            <person name="Gloeckner G."/>
            <person name="Schaap P."/>
        </authorList>
    </citation>
    <scope>NUCLEOTIDE SEQUENCE [LARGE SCALE GENOMIC DNA]</scope>
    <source>
        <strain evidence="1 2">TK</strain>
    </source>
</reference>
<dbReference type="SUPFAM" id="SSF52047">
    <property type="entry name" value="RNI-like"/>
    <property type="match status" value="1"/>
</dbReference>
<dbReference type="InParanoid" id="A0A151Z665"/>
<dbReference type="AlphaFoldDB" id="A0A151Z665"/>
<keyword evidence="2" id="KW-1185">Reference proteome</keyword>
<evidence type="ECO:0000313" key="2">
    <source>
        <dbReference type="Proteomes" id="UP000076078"/>
    </source>
</evidence>
<sequence length="596" mass="68806">MTLFPNYIYSLIVDYLLDDVRLFVSNPNCIKADINDDDLCTVLIHEENEGNLLLYLCSLVTSISKEWNEKVIRNMKLMTTNLRNFTDPGAAIDFISLLVNQRNCKIGIGCTPGVETYVPLDLIYDADIFNVINTNRVQDTLDLQNEMPNLKNITSTITEDSDSNSQQQNRIYNYRGKIEKVILKPHFSIIEPKTLSQFLDSLDVGSNGLDCRELILHWPYKNIEINNFEVSSLKNYMAVEKLTFHQVNLSPNSLCTVIGYLEKLVYLKVIVDPINLGFIDMDFETLPTIYYDTVLNRLSTHRGIKTFILRPASGGTLRETSIENLLTQNSVLKRLELYDFKRIHLNPYDIVISNSTIEYLHLGSFSNSVSWDGKPPLSYLSLDILDTRVQAMLTHNFIHSLGELNINENVVTTILPLLEQSKVFHSLTIAMKYGQSVVEKIRFIKAIKQCKTLRNLKILQTRIPIEYIVDIIELEHPSLVNLQYIGSNSIYFEKLGTVIANNKNIKVLDIEAYGVPEPSVYQIYTNLTQILESNKCLEHLKFPTFYRFNENMNQNLYEFLKKNTTLYSIDWPEFRWKPLDNISCHYLKLPKRLLSF</sequence>
<accession>A0A151Z665</accession>
<organism evidence="1 2">
    <name type="scientific">Tieghemostelium lacteum</name>
    <name type="common">Slime mold</name>
    <name type="synonym">Dictyostelium lacteum</name>
    <dbReference type="NCBI Taxonomy" id="361077"/>
    <lineage>
        <taxon>Eukaryota</taxon>
        <taxon>Amoebozoa</taxon>
        <taxon>Evosea</taxon>
        <taxon>Eumycetozoa</taxon>
        <taxon>Dictyostelia</taxon>
        <taxon>Dictyosteliales</taxon>
        <taxon>Raperosteliaceae</taxon>
        <taxon>Tieghemostelium</taxon>
    </lineage>
</organism>
<gene>
    <name evidence="1" type="ORF">DLAC_10117</name>
</gene>
<dbReference type="EMBL" id="LODT01000041">
    <property type="protein sequence ID" value="KYQ89449.1"/>
    <property type="molecule type" value="Genomic_DNA"/>
</dbReference>
<proteinExistence type="predicted"/>
<dbReference type="Gene3D" id="3.80.10.10">
    <property type="entry name" value="Ribonuclease Inhibitor"/>
    <property type="match status" value="1"/>
</dbReference>
<protein>
    <submittedName>
        <fullName evidence="1">Uncharacterized protein</fullName>
    </submittedName>
</protein>
<evidence type="ECO:0000313" key="1">
    <source>
        <dbReference type="EMBL" id="KYQ89449.1"/>
    </source>
</evidence>
<comment type="caution">
    <text evidence="1">The sequence shown here is derived from an EMBL/GenBank/DDBJ whole genome shotgun (WGS) entry which is preliminary data.</text>
</comment>
<name>A0A151Z665_TIELA</name>